<evidence type="ECO:0000313" key="3">
    <source>
        <dbReference type="Proteomes" id="UP000575068"/>
    </source>
</evidence>
<dbReference type="Gene3D" id="2.60.260.40">
    <property type="entry name" value="q5lls5 like domains"/>
    <property type="match status" value="1"/>
</dbReference>
<gene>
    <name evidence="2" type="ORF">HNQ99_002755</name>
</gene>
<organism evidence="2 3">
    <name type="scientific">Rhizorhapis suberifaciens</name>
    <name type="common">corky root of lettuce</name>
    <dbReference type="NCBI Taxonomy" id="13656"/>
    <lineage>
        <taxon>Bacteria</taxon>
        <taxon>Pseudomonadati</taxon>
        <taxon>Pseudomonadota</taxon>
        <taxon>Alphaproteobacteria</taxon>
        <taxon>Sphingomonadales</taxon>
        <taxon>Sphingomonadaceae</taxon>
        <taxon>Rhizorhapis</taxon>
    </lineage>
</organism>
<dbReference type="EMBL" id="JACHOV010000011">
    <property type="protein sequence ID" value="MBB4642424.1"/>
    <property type="molecule type" value="Genomic_DNA"/>
</dbReference>
<dbReference type="Proteomes" id="UP000575068">
    <property type="component" value="Unassembled WGS sequence"/>
</dbReference>
<evidence type="ECO:0000313" key="2">
    <source>
        <dbReference type="EMBL" id="MBB4642424.1"/>
    </source>
</evidence>
<protein>
    <submittedName>
        <fullName evidence="2">Putative Zn-finger protein</fullName>
    </submittedName>
</protein>
<dbReference type="AlphaFoldDB" id="A0A840HYH4"/>
<dbReference type="Pfam" id="PF10276">
    <property type="entry name" value="zf-CHCC"/>
    <property type="match status" value="1"/>
</dbReference>
<accession>A0A840HYH4</accession>
<evidence type="ECO:0000259" key="1">
    <source>
        <dbReference type="Pfam" id="PF10276"/>
    </source>
</evidence>
<sequence length="91" mass="9714">MASPTIAHCTVKSPMIKRPTMIQPPETVRINKSRVACDGASDIPGGAALGHPRVFLEIDEKGYVECGYCDRRFVLISGPADISEDKGAQAA</sequence>
<feature type="domain" description="Zinc finger CHCC-type" evidence="1">
    <location>
        <begin position="33"/>
        <end position="73"/>
    </location>
</feature>
<name>A0A840HYH4_9SPHN</name>
<comment type="caution">
    <text evidence="2">The sequence shown here is derived from an EMBL/GenBank/DDBJ whole genome shotgun (WGS) entry which is preliminary data.</text>
</comment>
<proteinExistence type="predicted"/>
<dbReference type="InterPro" id="IPR019401">
    <property type="entry name" value="Znf_CHCC"/>
</dbReference>
<reference evidence="2 3" key="1">
    <citation type="submission" date="2020-08" db="EMBL/GenBank/DDBJ databases">
        <title>Genomic Encyclopedia of Type Strains, Phase IV (KMG-IV): sequencing the most valuable type-strain genomes for metagenomic binning, comparative biology and taxonomic classification.</title>
        <authorList>
            <person name="Goeker M."/>
        </authorList>
    </citation>
    <scope>NUCLEOTIDE SEQUENCE [LARGE SCALE GENOMIC DNA]</scope>
    <source>
        <strain evidence="2 3">DSM 7465</strain>
    </source>
</reference>
<keyword evidence="3" id="KW-1185">Reference proteome</keyword>